<feature type="transmembrane region" description="Helical" evidence="1">
    <location>
        <begin position="199"/>
        <end position="222"/>
    </location>
</feature>
<protein>
    <submittedName>
        <fullName evidence="2">Uncharacterized protein</fullName>
    </submittedName>
</protein>
<name>A0A7V9ACR5_9BACT</name>
<dbReference type="AlphaFoldDB" id="A0A7V9ACR5"/>
<keyword evidence="1" id="KW-0472">Membrane</keyword>
<reference evidence="2 3" key="1">
    <citation type="submission" date="2020-07" db="EMBL/GenBank/DDBJ databases">
        <title>Thermogemmata thermophila gen. nov., sp. nov., a novel moderate thermophilic planctomycete from a Kamchatka hot spring.</title>
        <authorList>
            <person name="Elcheninov A.G."/>
            <person name="Podosokorskaya O.A."/>
            <person name="Kovaleva O.L."/>
            <person name="Novikov A."/>
            <person name="Bonch-Osmolovskaya E.A."/>
            <person name="Toshchakov S.V."/>
            <person name="Kublanov I.V."/>
        </authorList>
    </citation>
    <scope>NUCLEOTIDE SEQUENCE [LARGE SCALE GENOMIC DNA]</scope>
    <source>
        <strain evidence="2 3">2918</strain>
    </source>
</reference>
<feature type="transmembrane region" description="Helical" evidence="1">
    <location>
        <begin position="62"/>
        <end position="81"/>
    </location>
</feature>
<dbReference type="EMBL" id="JACEFB010000014">
    <property type="protein sequence ID" value="MBA2227463.1"/>
    <property type="molecule type" value="Genomic_DNA"/>
</dbReference>
<sequence length="318" mass="35682">MNPQQQAAVSSAPERPRVRWEGRAENGGQSPVLAIPLSEETCPCRPLSTPEMWASLRTHSAGLMYLATSAAALFTVTVYFLESAGEWSLLFPILGLAGWIWRWGGAVSGVLLLACWFSYFPIGSPIKRTPVVPLESTLEIDLIFAVLAVVVYASCHWRYVSLMQEVAIQPQAREGEVVRWRRPAEIVPPGEWFRCLRQAVLGVAAAWLLWLTAESVILMPGYDPPVAWNLDRSSLTAEALPGWLSRLMVLTAVVAGVVVVSYCLLWLLRYRRLNRDEAAMLLQEQAWEQLHREWRRAAAFQGRVSRLKRESLTPEATE</sequence>
<evidence type="ECO:0000313" key="3">
    <source>
        <dbReference type="Proteomes" id="UP000542342"/>
    </source>
</evidence>
<proteinExistence type="predicted"/>
<comment type="caution">
    <text evidence="2">The sequence shown here is derived from an EMBL/GenBank/DDBJ whole genome shotgun (WGS) entry which is preliminary data.</text>
</comment>
<accession>A0A7V9ACR5</accession>
<evidence type="ECO:0000313" key="2">
    <source>
        <dbReference type="EMBL" id="MBA2227463.1"/>
    </source>
</evidence>
<feature type="transmembrane region" description="Helical" evidence="1">
    <location>
        <begin position="93"/>
        <end position="122"/>
    </location>
</feature>
<keyword evidence="1" id="KW-0812">Transmembrane</keyword>
<keyword evidence="1" id="KW-1133">Transmembrane helix</keyword>
<feature type="transmembrane region" description="Helical" evidence="1">
    <location>
        <begin position="242"/>
        <end position="268"/>
    </location>
</feature>
<evidence type="ECO:0000256" key="1">
    <source>
        <dbReference type="SAM" id="Phobius"/>
    </source>
</evidence>
<keyword evidence="3" id="KW-1185">Reference proteome</keyword>
<dbReference type="RefSeq" id="WP_194539325.1">
    <property type="nucleotide sequence ID" value="NZ_JACEFB010000014.1"/>
</dbReference>
<organism evidence="2 3">
    <name type="scientific">Thermogemmata fonticola</name>
    <dbReference type="NCBI Taxonomy" id="2755323"/>
    <lineage>
        <taxon>Bacteria</taxon>
        <taxon>Pseudomonadati</taxon>
        <taxon>Planctomycetota</taxon>
        <taxon>Planctomycetia</taxon>
        <taxon>Gemmatales</taxon>
        <taxon>Gemmataceae</taxon>
        <taxon>Thermogemmata</taxon>
    </lineage>
</organism>
<dbReference type="Proteomes" id="UP000542342">
    <property type="component" value="Unassembled WGS sequence"/>
</dbReference>
<gene>
    <name evidence="2" type="ORF">H0921_14990</name>
</gene>